<keyword evidence="4" id="KW-1185">Reference proteome</keyword>
<keyword evidence="1" id="KW-0812">Transmembrane</keyword>
<proteinExistence type="predicted"/>
<evidence type="ECO:0000313" key="3">
    <source>
        <dbReference type="EMBL" id="CAK8674709.1"/>
    </source>
</evidence>
<dbReference type="Proteomes" id="UP001642483">
    <property type="component" value="Unassembled WGS sequence"/>
</dbReference>
<keyword evidence="1" id="KW-0472">Membrane</keyword>
<sequence length="144" mass="14850">MKVLISFAILAIIVAAMAQDNSTCPKGRWGPDCQNVCGQCETPESGPVCNYNTGVCTVPGCLGEYSGDDCASPVCKGGCGSGECVAPGYCANCGDISKISPNCEDIRLRGLIGSLISFSVITVSITLCGFGSVWYKRSKSSGSL</sequence>
<keyword evidence="1" id="KW-1133">Transmembrane helix</keyword>
<protein>
    <submittedName>
        <fullName evidence="3">Uncharacterized protein</fullName>
    </submittedName>
</protein>
<feature type="signal peptide" evidence="2">
    <location>
        <begin position="1"/>
        <end position="18"/>
    </location>
</feature>
<feature type="chain" id="PRO_5045826573" evidence="2">
    <location>
        <begin position="19"/>
        <end position="144"/>
    </location>
</feature>
<accession>A0ABP0F4S5</accession>
<keyword evidence="2" id="KW-0732">Signal</keyword>
<evidence type="ECO:0000313" key="4">
    <source>
        <dbReference type="Proteomes" id="UP001642483"/>
    </source>
</evidence>
<comment type="caution">
    <text evidence="3">The sequence shown here is derived from an EMBL/GenBank/DDBJ whole genome shotgun (WGS) entry which is preliminary data.</text>
</comment>
<gene>
    <name evidence="3" type="ORF">CVLEPA_LOCUS4382</name>
</gene>
<dbReference type="EMBL" id="CAWYQH010000013">
    <property type="protein sequence ID" value="CAK8674709.1"/>
    <property type="molecule type" value="Genomic_DNA"/>
</dbReference>
<reference evidence="3 4" key="1">
    <citation type="submission" date="2024-02" db="EMBL/GenBank/DDBJ databases">
        <authorList>
            <person name="Daric V."/>
            <person name="Darras S."/>
        </authorList>
    </citation>
    <scope>NUCLEOTIDE SEQUENCE [LARGE SCALE GENOMIC DNA]</scope>
</reference>
<evidence type="ECO:0000256" key="1">
    <source>
        <dbReference type="SAM" id="Phobius"/>
    </source>
</evidence>
<organism evidence="3 4">
    <name type="scientific">Clavelina lepadiformis</name>
    <name type="common">Light-bulb sea squirt</name>
    <name type="synonym">Ascidia lepadiformis</name>
    <dbReference type="NCBI Taxonomy" id="159417"/>
    <lineage>
        <taxon>Eukaryota</taxon>
        <taxon>Metazoa</taxon>
        <taxon>Chordata</taxon>
        <taxon>Tunicata</taxon>
        <taxon>Ascidiacea</taxon>
        <taxon>Aplousobranchia</taxon>
        <taxon>Clavelinidae</taxon>
        <taxon>Clavelina</taxon>
    </lineage>
</organism>
<feature type="transmembrane region" description="Helical" evidence="1">
    <location>
        <begin position="111"/>
        <end position="135"/>
    </location>
</feature>
<evidence type="ECO:0000256" key="2">
    <source>
        <dbReference type="SAM" id="SignalP"/>
    </source>
</evidence>
<name>A0ABP0F4S5_CLALP</name>